<dbReference type="Proteomes" id="UP000288227">
    <property type="component" value="Unassembled WGS sequence"/>
</dbReference>
<dbReference type="RefSeq" id="WP_127122909.1">
    <property type="nucleotide sequence ID" value="NZ_BHXQ01000004.1"/>
</dbReference>
<name>A0A401UBK9_9BACT</name>
<feature type="domain" description="YdhG-like" evidence="1">
    <location>
        <begin position="17"/>
        <end position="111"/>
    </location>
</feature>
<evidence type="ECO:0000313" key="3">
    <source>
        <dbReference type="Proteomes" id="UP000288227"/>
    </source>
</evidence>
<dbReference type="Pfam" id="PF08818">
    <property type="entry name" value="DUF1801"/>
    <property type="match status" value="1"/>
</dbReference>
<gene>
    <name evidence="2" type="ORF">SanaruYs_25050</name>
</gene>
<comment type="caution">
    <text evidence="2">The sequence shown here is derived from an EMBL/GenBank/DDBJ whole genome shotgun (WGS) entry which is preliminary data.</text>
</comment>
<proteinExistence type="predicted"/>
<reference evidence="2 3" key="1">
    <citation type="submission" date="2018-11" db="EMBL/GenBank/DDBJ databases">
        <title>Chryseotalea sanarue gen. nov., sp., nov., a member of the family Cytophagaceae, isolated from a brackish lake in Hamamatsu Japan.</title>
        <authorList>
            <person name="Maejima Y."/>
            <person name="Iino T."/>
            <person name="Muraguchi Y."/>
            <person name="Fukuda K."/>
            <person name="Ohkuma M."/>
            <person name="Moriuchi R."/>
            <person name="Dohra H."/>
            <person name="Kimbara K."/>
            <person name="Shintani M."/>
        </authorList>
    </citation>
    <scope>NUCLEOTIDE SEQUENCE [LARGE SCALE GENOMIC DNA]</scope>
    <source>
        <strain evidence="2 3">Ys</strain>
    </source>
</reference>
<dbReference type="AlphaFoldDB" id="A0A401UBK9"/>
<sequence>MKDQLSNYYLDKDEPVKSCLMALREIILAQGSEIENTLKYGMPFFTYKGKMFCYLWIHKQHNLPYIGFVEGNRLKHPDLLKEKRARMKVLLINPEEDLPIKKIKLLLKEALELYKSGKIKIKTK</sequence>
<dbReference type="OrthoDB" id="670608at2"/>
<dbReference type="InterPro" id="IPR014922">
    <property type="entry name" value="YdhG-like"/>
</dbReference>
<dbReference type="EMBL" id="BHXQ01000004">
    <property type="protein sequence ID" value="GCC52269.1"/>
    <property type="molecule type" value="Genomic_DNA"/>
</dbReference>
<evidence type="ECO:0000259" key="1">
    <source>
        <dbReference type="Pfam" id="PF08818"/>
    </source>
</evidence>
<keyword evidence="3" id="KW-1185">Reference proteome</keyword>
<organism evidence="2 3">
    <name type="scientific">Chryseotalea sanaruensis</name>
    <dbReference type="NCBI Taxonomy" id="2482724"/>
    <lineage>
        <taxon>Bacteria</taxon>
        <taxon>Pseudomonadati</taxon>
        <taxon>Bacteroidota</taxon>
        <taxon>Cytophagia</taxon>
        <taxon>Cytophagales</taxon>
        <taxon>Chryseotaleaceae</taxon>
        <taxon>Chryseotalea</taxon>
    </lineage>
</organism>
<accession>A0A401UBK9</accession>
<protein>
    <submittedName>
        <fullName evidence="2">DUF1801 domain-containing protein</fullName>
    </submittedName>
</protein>
<evidence type="ECO:0000313" key="2">
    <source>
        <dbReference type="EMBL" id="GCC52269.1"/>
    </source>
</evidence>
<dbReference type="SUPFAM" id="SSF159888">
    <property type="entry name" value="YdhG-like"/>
    <property type="match status" value="1"/>
</dbReference>
<dbReference type="Gene3D" id="3.90.1150.200">
    <property type="match status" value="1"/>
</dbReference>